<proteinExistence type="predicted"/>
<name>A0A7L5BHE8_9HYPH</name>
<dbReference type="AlphaFoldDB" id="A0A7L5BHE8"/>
<dbReference type="Proteomes" id="UP000464865">
    <property type="component" value="Chromosome M15-11"/>
</dbReference>
<dbReference type="EMBL" id="CP048632">
    <property type="protein sequence ID" value="QIB38163.1"/>
    <property type="molecule type" value="Genomic_DNA"/>
</dbReference>
<evidence type="ECO:0000313" key="2">
    <source>
        <dbReference type="Proteomes" id="UP000464865"/>
    </source>
</evidence>
<dbReference type="KEGG" id="roy:G3A56_09300"/>
<sequence>MSHGAFRQADMERIIRAARSEGAAVQVDLRTLVVTVIPTIHRQDGLDERVGNTRILPLGALAPDGKDNFDED</sequence>
<evidence type="ECO:0000313" key="1">
    <source>
        <dbReference type="EMBL" id="QIB38163.1"/>
    </source>
</evidence>
<organism evidence="1 2">
    <name type="scientific">Rhizobium oryzihabitans</name>
    <dbReference type="NCBI Taxonomy" id="2267833"/>
    <lineage>
        <taxon>Bacteria</taxon>
        <taxon>Pseudomonadati</taxon>
        <taxon>Pseudomonadota</taxon>
        <taxon>Alphaproteobacteria</taxon>
        <taxon>Hyphomicrobiales</taxon>
        <taxon>Rhizobiaceae</taxon>
        <taxon>Rhizobium/Agrobacterium group</taxon>
        <taxon>Rhizobium</taxon>
    </lineage>
</organism>
<reference evidence="1 2" key="1">
    <citation type="submission" date="2020-02" db="EMBL/GenBank/DDBJ databases">
        <title>Plant-Promoting Endophytic Bacterium Rhizobium oryzihabitans sp. nov., Isolated from the Root of Rice.</title>
        <authorList>
            <person name="zhao J."/>
            <person name="Zhang G."/>
        </authorList>
    </citation>
    <scope>NUCLEOTIDE SEQUENCE [LARGE SCALE GENOMIC DNA]</scope>
    <source>
        <strain evidence="1 2">M15</strain>
    </source>
</reference>
<dbReference type="RefSeq" id="WP_136882423.1">
    <property type="nucleotide sequence ID" value="NZ_CP048632.1"/>
</dbReference>
<accession>A0A7L5BHE8</accession>
<keyword evidence="2" id="KW-1185">Reference proteome</keyword>
<gene>
    <name evidence="1" type="ORF">G3A56_09300</name>
</gene>
<protein>
    <submittedName>
        <fullName evidence="1">Uncharacterized protein</fullName>
    </submittedName>
</protein>